<keyword evidence="1" id="KW-0732">Signal</keyword>
<protein>
    <recommendedName>
        <fullName evidence="4">PEP-CTERM sorting domain-containing protein</fullName>
    </recommendedName>
</protein>
<reference evidence="3" key="1">
    <citation type="journal article" date="2019" name="Int. J. Syst. Evol. Microbiol.">
        <title>The Global Catalogue of Microorganisms (GCM) 10K type strain sequencing project: providing services to taxonomists for standard genome sequencing and annotation.</title>
        <authorList>
            <consortium name="The Broad Institute Genomics Platform"/>
            <consortium name="The Broad Institute Genome Sequencing Center for Infectious Disease"/>
            <person name="Wu L."/>
            <person name="Ma J."/>
        </authorList>
    </citation>
    <scope>NUCLEOTIDE SEQUENCE [LARGE SCALE GENOMIC DNA]</scope>
    <source>
        <strain evidence="3">KCTC 23314</strain>
    </source>
</reference>
<gene>
    <name evidence="2" type="ORF">GCM10007320_11190</name>
</gene>
<dbReference type="Gene3D" id="2.60.40.680">
    <property type="match status" value="1"/>
</dbReference>
<comment type="caution">
    <text evidence="2">The sequence shown here is derived from an EMBL/GenBank/DDBJ whole genome shotgun (WGS) entry which is preliminary data.</text>
</comment>
<accession>A0ABQ3FY61</accession>
<feature type="chain" id="PRO_5045276441" description="PEP-CTERM sorting domain-containing protein" evidence="1">
    <location>
        <begin position="28"/>
        <end position="206"/>
    </location>
</feature>
<evidence type="ECO:0000313" key="3">
    <source>
        <dbReference type="Proteomes" id="UP000626210"/>
    </source>
</evidence>
<organism evidence="2 3">
    <name type="scientific">Pseudorhodoferax aquiterrae</name>
    <dbReference type="NCBI Taxonomy" id="747304"/>
    <lineage>
        <taxon>Bacteria</taxon>
        <taxon>Pseudomonadati</taxon>
        <taxon>Pseudomonadota</taxon>
        <taxon>Betaproteobacteria</taxon>
        <taxon>Burkholderiales</taxon>
        <taxon>Comamonadaceae</taxon>
    </lineage>
</organism>
<proteinExistence type="predicted"/>
<dbReference type="EMBL" id="BMYK01000003">
    <property type="protein sequence ID" value="GHC74234.1"/>
    <property type="molecule type" value="Genomic_DNA"/>
</dbReference>
<feature type="signal peptide" evidence="1">
    <location>
        <begin position="1"/>
        <end position="27"/>
    </location>
</feature>
<evidence type="ECO:0000256" key="1">
    <source>
        <dbReference type="SAM" id="SignalP"/>
    </source>
</evidence>
<name>A0ABQ3FY61_9BURK</name>
<dbReference type="RefSeq" id="WP_189685980.1">
    <property type="nucleotide sequence ID" value="NZ_BMYK01000003.1"/>
</dbReference>
<sequence>MHFLTRTRTLKAALAATLLGLASLAQAAVVLQATPAHAGTAAGTTSVAITATNLAPNTAVGAYEIELFYDAALWTPTTVQFSQYLGDVASFEALTEVDLTVAGLIRLMAISLLGPFDPLPLTAIQPAAGTAFSLVDISFTAVGTGTGSFRLGETLVTDEFGDAVNVVSEPSTIASLSLGMLALLAARGRRAGRCARVSGGTSSAVG</sequence>
<evidence type="ECO:0000313" key="2">
    <source>
        <dbReference type="EMBL" id="GHC74234.1"/>
    </source>
</evidence>
<dbReference type="Proteomes" id="UP000626210">
    <property type="component" value="Unassembled WGS sequence"/>
</dbReference>
<keyword evidence="3" id="KW-1185">Reference proteome</keyword>
<evidence type="ECO:0008006" key="4">
    <source>
        <dbReference type="Google" id="ProtNLM"/>
    </source>
</evidence>